<dbReference type="InterPro" id="IPR051465">
    <property type="entry name" value="Cell_Envelope_Struct_Comp"/>
</dbReference>
<dbReference type="PATRIC" id="fig|1173027.3.peg.4073"/>
<dbReference type="AlphaFoldDB" id="K9WHY2"/>
<accession>K9WHY2</accession>
<sequence length="418" mass="44085">MSNLSRWQSGTAAFLALGIVAGAVAPIFSAAPAFAQTTSFSDVSSSYWARDFIAQLAQRDIIAGFPDGTFRPDNQVTRAQFAAMLRKANNEFNKGKVRSAINFVDVSSRYWAYDAIQDAYTTGFLAGYPGNVFRPEQNIPREQVLTSLANGLDYAPTQAVSTVLSYYNDSSSISSFARSPIAAATEKSIVVNYPNLKSLNPVRNATRAEVAAFLYQALVSSGDVQAINSPYIVNAPQVATDVTIPAGTTLPVTYAKADKILVTKDETVPLTVKVAANITTSDGRVLIPAGSDVIGELRPVKDQGGSQFVAQKVVINGQEKTLNASSEVITTTETVRKGVNVGNLVKNAALGTAAAAAISAVTGDRAIATEELLIGGGAGVVLNLIQTFLGQNSIDLIAIQPNTEMNLKLNAPLTVTAK</sequence>
<evidence type="ECO:0000259" key="1">
    <source>
        <dbReference type="PROSITE" id="PS51272"/>
    </source>
</evidence>
<keyword evidence="3" id="KW-1185">Reference proteome</keyword>
<dbReference type="Proteomes" id="UP000010471">
    <property type="component" value="Chromosome"/>
</dbReference>
<name>K9WHY2_9CYAN</name>
<dbReference type="KEGG" id="mic:Mic7113_3701"/>
<gene>
    <name evidence="2" type="ORF">Mic7113_3701</name>
</gene>
<feature type="domain" description="SLH" evidence="1">
    <location>
        <begin position="100"/>
        <end position="162"/>
    </location>
</feature>
<evidence type="ECO:0000313" key="2">
    <source>
        <dbReference type="EMBL" id="AFZ19421.1"/>
    </source>
</evidence>
<feature type="domain" description="SLH" evidence="1">
    <location>
        <begin position="164"/>
        <end position="228"/>
    </location>
</feature>
<dbReference type="RefSeq" id="WP_015183562.1">
    <property type="nucleotide sequence ID" value="NC_019738.1"/>
</dbReference>
<dbReference type="HOGENOM" id="CLU_031608_0_0_3"/>
<reference evidence="2 3" key="1">
    <citation type="submission" date="2012-06" db="EMBL/GenBank/DDBJ databases">
        <title>Finished chromosome of genome of Microcoleus sp. PCC 7113.</title>
        <authorList>
            <consortium name="US DOE Joint Genome Institute"/>
            <person name="Gugger M."/>
            <person name="Coursin T."/>
            <person name="Rippka R."/>
            <person name="Tandeau De Marsac N."/>
            <person name="Huntemann M."/>
            <person name="Wei C.-L."/>
            <person name="Han J."/>
            <person name="Detter J.C."/>
            <person name="Han C."/>
            <person name="Tapia R."/>
            <person name="Chen A."/>
            <person name="Kyrpides N."/>
            <person name="Mavromatis K."/>
            <person name="Markowitz V."/>
            <person name="Szeto E."/>
            <person name="Ivanova N."/>
            <person name="Pagani I."/>
            <person name="Pati A."/>
            <person name="Goodwin L."/>
            <person name="Nordberg H.P."/>
            <person name="Cantor M.N."/>
            <person name="Hua S.X."/>
            <person name="Woyke T."/>
            <person name="Kerfeld C.A."/>
        </authorList>
    </citation>
    <scope>NUCLEOTIDE SEQUENCE [LARGE SCALE GENOMIC DNA]</scope>
    <source>
        <strain evidence="2 3">PCC 7113</strain>
    </source>
</reference>
<dbReference type="PANTHER" id="PTHR43308:SF5">
    <property type="entry name" value="S-LAYER PROTEIN _ PEPTIDOGLYCAN ENDO-BETA-N-ACETYLGLUCOSAMINIDASE"/>
    <property type="match status" value="1"/>
</dbReference>
<evidence type="ECO:0000313" key="3">
    <source>
        <dbReference type="Proteomes" id="UP000010471"/>
    </source>
</evidence>
<dbReference type="PROSITE" id="PS51272">
    <property type="entry name" value="SLH"/>
    <property type="match status" value="3"/>
</dbReference>
<dbReference type="InterPro" id="IPR001119">
    <property type="entry name" value="SLH_dom"/>
</dbReference>
<protein>
    <submittedName>
        <fullName evidence="2">Putative S-layer protein</fullName>
    </submittedName>
</protein>
<organism evidence="2 3">
    <name type="scientific">Allocoleopsis franciscana PCC 7113</name>
    <dbReference type="NCBI Taxonomy" id="1173027"/>
    <lineage>
        <taxon>Bacteria</taxon>
        <taxon>Bacillati</taxon>
        <taxon>Cyanobacteriota</taxon>
        <taxon>Cyanophyceae</taxon>
        <taxon>Coleofasciculales</taxon>
        <taxon>Coleofasciculaceae</taxon>
        <taxon>Allocoleopsis</taxon>
        <taxon>Allocoleopsis franciscana</taxon>
    </lineage>
</organism>
<dbReference type="eggNOG" id="COG2948">
    <property type="taxonomic scope" value="Bacteria"/>
</dbReference>
<dbReference type="EMBL" id="CP003630">
    <property type="protein sequence ID" value="AFZ19421.1"/>
    <property type="molecule type" value="Genomic_DNA"/>
</dbReference>
<dbReference type="OrthoDB" id="9767597at2"/>
<proteinExistence type="predicted"/>
<dbReference type="Pfam" id="PF00395">
    <property type="entry name" value="SLH"/>
    <property type="match status" value="3"/>
</dbReference>
<dbReference type="STRING" id="1173027.Mic7113_3701"/>
<feature type="domain" description="SLH" evidence="1">
    <location>
        <begin position="36"/>
        <end position="99"/>
    </location>
</feature>
<dbReference type="PANTHER" id="PTHR43308">
    <property type="entry name" value="OUTER MEMBRANE PROTEIN ALPHA-RELATED"/>
    <property type="match status" value="1"/>
</dbReference>